<dbReference type="OrthoDB" id="775571at2759"/>
<dbReference type="GO" id="GO:0000278">
    <property type="term" value="P:mitotic cell cycle"/>
    <property type="evidence" value="ECO:0007669"/>
    <property type="project" value="TreeGrafter"/>
</dbReference>
<organism evidence="7 8">
    <name type="scientific">Rhinocladiella mackenziei CBS 650.93</name>
    <dbReference type="NCBI Taxonomy" id="1442369"/>
    <lineage>
        <taxon>Eukaryota</taxon>
        <taxon>Fungi</taxon>
        <taxon>Dikarya</taxon>
        <taxon>Ascomycota</taxon>
        <taxon>Pezizomycotina</taxon>
        <taxon>Eurotiomycetes</taxon>
        <taxon>Chaetothyriomycetidae</taxon>
        <taxon>Chaetothyriales</taxon>
        <taxon>Herpotrichiellaceae</taxon>
        <taxon>Rhinocladiella</taxon>
    </lineage>
</organism>
<accession>A0A0D2IFP1</accession>
<dbReference type="GeneID" id="25296086"/>
<dbReference type="PANTHER" id="PTHR19302">
    <property type="entry name" value="GAMMA TUBULIN COMPLEX PROTEIN"/>
    <property type="match status" value="1"/>
</dbReference>
<dbReference type="HOGENOM" id="CLU_006331_0_0_1"/>
<dbReference type="GO" id="GO:0005816">
    <property type="term" value="C:spindle pole body"/>
    <property type="evidence" value="ECO:0007669"/>
    <property type="project" value="UniProtKB-ARBA"/>
</dbReference>
<dbReference type="InterPro" id="IPR040457">
    <property type="entry name" value="GCP_C"/>
</dbReference>
<keyword evidence="4 5" id="KW-0206">Cytoskeleton</keyword>
<evidence type="ECO:0000313" key="8">
    <source>
        <dbReference type="Proteomes" id="UP000053617"/>
    </source>
</evidence>
<dbReference type="GO" id="GO:0005874">
    <property type="term" value="C:microtubule"/>
    <property type="evidence" value="ECO:0007669"/>
    <property type="project" value="UniProtKB-KW"/>
</dbReference>
<dbReference type="GO" id="GO:0051011">
    <property type="term" value="F:microtubule minus-end binding"/>
    <property type="evidence" value="ECO:0007669"/>
    <property type="project" value="TreeGrafter"/>
</dbReference>
<dbReference type="RefSeq" id="XP_013269212.1">
    <property type="nucleotide sequence ID" value="XM_013413758.1"/>
</dbReference>
<protein>
    <recommendedName>
        <fullName evidence="5">Spindle pole body component</fullName>
    </recommendedName>
</protein>
<keyword evidence="3 5" id="KW-0493">Microtubule</keyword>
<evidence type="ECO:0000256" key="5">
    <source>
        <dbReference type="RuleBase" id="RU363050"/>
    </source>
</evidence>
<dbReference type="EMBL" id="KN847480">
    <property type="protein sequence ID" value="KIX02076.1"/>
    <property type="molecule type" value="Genomic_DNA"/>
</dbReference>
<keyword evidence="2 5" id="KW-0963">Cytoplasm</keyword>
<dbReference type="GO" id="GO:0031122">
    <property type="term" value="P:cytoplasmic microtubule organization"/>
    <property type="evidence" value="ECO:0007669"/>
    <property type="project" value="TreeGrafter"/>
</dbReference>
<evidence type="ECO:0000313" key="7">
    <source>
        <dbReference type="EMBL" id="KIX02076.1"/>
    </source>
</evidence>
<dbReference type="PANTHER" id="PTHR19302:SF70">
    <property type="entry name" value="GAMMA-TUBULIN COMPLEX COMPONENT 6"/>
    <property type="match status" value="1"/>
</dbReference>
<dbReference type="GO" id="GO:0051225">
    <property type="term" value="P:spindle assembly"/>
    <property type="evidence" value="ECO:0007669"/>
    <property type="project" value="TreeGrafter"/>
</dbReference>
<evidence type="ECO:0000256" key="3">
    <source>
        <dbReference type="ARBA" id="ARBA00022701"/>
    </source>
</evidence>
<dbReference type="Pfam" id="PF04130">
    <property type="entry name" value="GCP_C_terminal"/>
    <property type="match status" value="1"/>
</dbReference>
<dbReference type="STRING" id="1442369.A0A0D2IFP1"/>
<dbReference type="InterPro" id="IPR007259">
    <property type="entry name" value="GCP"/>
</dbReference>
<dbReference type="GO" id="GO:0043015">
    <property type="term" value="F:gamma-tubulin binding"/>
    <property type="evidence" value="ECO:0007669"/>
    <property type="project" value="InterPro"/>
</dbReference>
<dbReference type="GO" id="GO:0000922">
    <property type="term" value="C:spindle pole"/>
    <property type="evidence" value="ECO:0007669"/>
    <property type="project" value="InterPro"/>
</dbReference>
<dbReference type="Proteomes" id="UP000053617">
    <property type="component" value="Unassembled WGS sequence"/>
</dbReference>
<evidence type="ECO:0000259" key="6">
    <source>
        <dbReference type="Pfam" id="PF04130"/>
    </source>
</evidence>
<dbReference type="GO" id="GO:0000930">
    <property type="term" value="C:gamma-tubulin complex"/>
    <property type="evidence" value="ECO:0007669"/>
    <property type="project" value="UniProtKB-ARBA"/>
</dbReference>
<dbReference type="InterPro" id="IPR042241">
    <property type="entry name" value="GCP_C_sf"/>
</dbReference>
<proteinExistence type="inferred from homology"/>
<gene>
    <name evidence="7" type="ORF">Z518_08015</name>
</gene>
<dbReference type="GO" id="GO:0051321">
    <property type="term" value="P:meiotic cell cycle"/>
    <property type="evidence" value="ECO:0007669"/>
    <property type="project" value="TreeGrafter"/>
</dbReference>
<comment type="subcellular location">
    <subcellularLocation>
        <location evidence="5">Cytoplasm</location>
        <location evidence="5">Cytoskeleton</location>
        <location evidence="5">Microtubule organizing center</location>
    </subcellularLocation>
</comment>
<dbReference type="Gene3D" id="1.20.120.1900">
    <property type="entry name" value="Gamma-tubulin complex, C-terminal domain"/>
    <property type="match status" value="1"/>
</dbReference>
<keyword evidence="8" id="KW-1185">Reference proteome</keyword>
<feature type="domain" description="Gamma tubulin complex component C-terminal" evidence="6">
    <location>
        <begin position="556"/>
        <end position="902"/>
    </location>
</feature>
<dbReference type="GO" id="GO:0007020">
    <property type="term" value="P:microtubule nucleation"/>
    <property type="evidence" value="ECO:0007669"/>
    <property type="project" value="InterPro"/>
</dbReference>
<reference evidence="7 8" key="1">
    <citation type="submission" date="2015-01" db="EMBL/GenBank/DDBJ databases">
        <title>The Genome Sequence of Rhinocladiella mackenzie CBS 650.93.</title>
        <authorList>
            <consortium name="The Broad Institute Genomics Platform"/>
            <person name="Cuomo C."/>
            <person name="de Hoog S."/>
            <person name="Gorbushina A."/>
            <person name="Stielow B."/>
            <person name="Teixiera M."/>
            <person name="Abouelleil A."/>
            <person name="Chapman S.B."/>
            <person name="Priest M."/>
            <person name="Young S.K."/>
            <person name="Wortman J."/>
            <person name="Nusbaum C."/>
            <person name="Birren B."/>
        </authorList>
    </citation>
    <scope>NUCLEOTIDE SEQUENCE [LARGE SCALE GENOMIC DNA]</scope>
    <source>
        <strain evidence="7 8">CBS 650.93</strain>
    </source>
</reference>
<evidence type="ECO:0000256" key="1">
    <source>
        <dbReference type="ARBA" id="ARBA00010337"/>
    </source>
</evidence>
<sequence>MSTRDAIDPFSTAAVREIPTNFLESSPIWDGFVFDNGLDSEFLRLNDHHAKPLPDIEPDIFRLNLQDVSRPDISPPASACASDSGNDQLDIQNQQDVHSEAADVWVLPEVVERRSQNEPVTWDIFLTESHQEPMVVYLSEASPKTFNAILRRAYRDIPPRTVKPNVLLNAAFELGLGRGSALFVWDENEARFIQQFEKISAAGYSPKILQSFFEPSLSVATKTKLLNAYFQDLTNAAADPSPCRIAFLSASRSVLYGAHKYLEILRPEMSSLLQLKGIMTKFETLLTVLKNCADLIRSCQTEDTIVSALMQLAANASINHPGIDGVLQEIFSRTCQPILAKLSDDVGLTSARAINNSETSLEEDVNVNPLWTTLFQGNCAQMIRETRQSLEILRSYAPDCPVLSSAEYGSSFLLNFELGFSFDFMCELQSRSVAYEDAMKSLIVSAGSSTSSSSISALASENFDLEEAGILQSKSLDPFQLGLDLFGPNVPLFDHGDSEGLHDQVMIYLESREFDISPFQLDFEQALNFSVIPLISAQHRLLSYSVLQLLFQEHNLIMHLNLQRSFHLFGHAFFASRLSTALFDPDQTSGEKQRRTGGSTGLRLQVRDTWPPASSELRLVLMSVLSDSLAASKDRSLEDTISFAIRDMSLDELEKCRDVDSIHALDFLRLQYKPPNEALESVLTAEILDKYDRIFLHLLRILRLQSMVQSLVRDNIELSGDLADHKFILEMRHFITTLADYCNNTAIGFCWRKFETVLHDVETYINNKDYERTLQTVQSQDYLRVLHKIAVDNILHALLLKKKQSNALQILNQLFSLILQFAAEKRSGRMNSFDYETPAERFQRDFRHKIIRFLDALHVQGEGRFPQLLTRKINVDDADDGDDEEVNLFEYLLLRLDMFDYWRGSRKGRRRGISHMDL</sequence>
<dbReference type="AlphaFoldDB" id="A0A0D2IFP1"/>
<comment type="similarity">
    <text evidence="1 5">Belongs to the TUBGCP family.</text>
</comment>
<name>A0A0D2IFP1_9EURO</name>
<dbReference type="VEuPathDB" id="FungiDB:Z518_08015"/>
<evidence type="ECO:0000256" key="2">
    <source>
        <dbReference type="ARBA" id="ARBA00022490"/>
    </source>
</evidence>
<evidence type="ECO:0000256" key="4">
    <source>
        <dbReference type="ARBA" id="ARBA00023212"/>
    </source>
</evidence>